<name>A0AC35FWX7_9BILA</name>
<evidence type="ECO:0000313" key="2">
    <source>
        <dbReference type="WBParaSite" id="PS1159_v2.g21635.t1"/>
    </source>
</evidence>
<sequence length="226" mass="26628">MANFDPLGEEEFHKYGGPQVKYDDEEEEIEDEEDARQKAERERKKAEVRKRLEDAGRMKKAKKGFLTPERKKKLRKLLMLKAAEDLKKQQQVREQERAKTLQERILPMPDNLDAMDEEEARETAEEFAARILELESDVYEKSYIVRQKDFEINELTIAVNDLRGKFVKPTLKKVSKTQGKFDKLKSQKEVKTQKVDLRQNLKNVEKNKFALDDEVPEKSKAEWAKN</sequence>
<evidence type="ECO:0000313" key="1">
    <source>
        <dbReference type="Proteomes" id="UP000887580"/>
    </source>
</evidence>
<proteinExistence type="predicted"/>
<dbReference type="WBParaSite" id="PS1159_v2.g21635.t1">
    <property type="protein sequence ID" value="PS1159_v2.g21635.t1"/>
    <property type="gene ID" value="PS1159_v2.g21635"/>
</dbReference>
<dbReference type="Proteomes" id="UP000887580">
    <property type="component" value="Unplaced"/>
</dbReference>
<protein>
    <submittedName>
        <fullName evidence="2">Troponin I</fullName>
    </submittedName>
</protein>
<accession>A0AC35FWX7</accession>
<organism evidence="1 2">
    <name type="scientific">Panagrolaimus sp. PS1159</name>
    <dbReference type="NCBI Taxonomy" id="55785"/>
    <lineage>
        <taxon>Eukaryota</taxon>
        <taxon>Metazoa</taxon>
        <taxon>Ecdysozoa</taxon>
        <taxon>Nematoda</taxon>
        <taxon>Chromadorea</taxon>
        <taxon>Rhabditida</taxon>
        <taxon>Tylenchina</taxon>
        <taxon>Panagrolaimomorpha</taxon>
        <taxon>Panagrolaimoidea</taxon>
        <taxon>Panagrolaimidae</taxon>
        <taxon>Panagrolaimus</taxon>
    </lineage>
</organism>
<reference evidence="2" key="1">
    <citation type="submission" date="2022-11" db="UniProtKB">
        <authorList>
            <consortium name="WormBaseParasite"/>
        </authorList>
    </citation>
    <scope>IDENTIFICATION</scope>
</reference>